<sequence length="166" mass="18738">MLEQFCCFRLEPTAKFFGSLGSFVSIILIIICAELLRNPRALIGTLTSRGYHFEDPEGAGTVLIIILVVNVVIFFINAFANAGLVFGTIKKHHKLILPWLIITALWIALSLVAILLTGFYSSIFGVALSIYLWLTMWALYRKIKQENEQRALKRAARYGSRTRQMA</sequence>
<reference evidence="2" key="2">
    <citation type="journal article" date="2015" name="Gigascience">
        <title>Reconstructing a comprehensive transcriptome assembly of a white-pupal translocated strain of the pest fruit fly Bactrocera cucurbitae.</title>
        <authorList>
            <person name="Sim S.B."/>
            <person name="Calla B."/>
            <person name="Hall B."/>
            <person name="DeRego T."/>
            <person name="Geib S.M."/>
        </authorList>
    </citation>
    <scope>NUCLEOTIDE SEQUENCE</scope>
</reference>
<feature type="transmembrane region" description="Helical" evidence="1">
    <location>
        <begin position="96"/>
        <end position="116"/>
    </location>
</feature>
<feature type="transmembrane region" description="Helical" evidence="1">
    <location>
        <begin position="16"/>
        <end position="36"/>
    </location>
</feature>
<feature type="transmembrane region" description="Helical" evidence="1">
    <location>
        <begin position="62"/>
        <end position="84"/>
    </location>
</feature>
<dbReference type="OrthoDB" id="8118226at2759"/>
<dbReference type="AlphaFoldDB" id="A0A0A1WKZ0"/>
<dbReference type="GeneID" id="105215992"/>
<gene>
    <name evidence="2" type="primary">ycf4_1</name>
    <name evidence="2" type="ORF">g.855</name>
</gene>
<keyword evidence="1" id="KW-0472">Membrane</keyword>
<keyword evidence="1" id="KW-0812">Transmembrane</keyword>
<protein>
    <submittedName>
        <fullName evidence="2">Photosystem I assembly protein Ycf4</fullName>
    </submittedName>
</protein>
<proteinExistence type="predicted"/>
<accession>A0A0A1WKZ0</accession>
<organism evidence="2">
    <name type="scientific">Zeugodacus cucurbitae</name>
    <name type="common">Melon fruit fly</name>
    <name type="synonym">Bactrocera cucurbitae</name>
    <dbReference type="NCBI Taxonomy" id="28588"/>
    <lineage>
        <taxon>Eukaryota</taxon>
        <taxon>Metazoa</taxon>
        <taxon>Ecdysozoa</taxon>
        <taxon>Arthropoda</taxon>
        <taxon>Hexapoda</taxon>
        <taxon>Insecta</taxon>
        <taxon>Pterygota</taxon>
        <taxon>Neoptera</taxon>
        <taxon>Endopterygota</taxon>
        <taxon>Diptera</taxon>
        <taxon>Brachycera</taxon>
        <taxon>Muscomorpha</taxon>
        <taxon>Tephritoidea</taxon>
        <taxon>Tephritidae</taxon>
        <taxon>Zeugodacus</taxon>
        <taxon>Zeugodacus</taxon>
    </lineage>
</organism>
<feature type="transmembrane region" description="Helical" evidence="1">
    <location>
        <begin position="122"/>
        <end position="140"/>
    </location>
</feature>
<evidence type="ECO:0000313" key="2">
    <source>
        <dbReference type="EMBL" id="JAC99536.1"/>
    </source>
</evidence>
<evidence type="ECO:0000256" key="1">
    <source>
        <dbReference type="SAM" id="Phobius"/>
    </source>
</evidence>
<keyword evidence="1" id="KW-1133">Transmembrane helix</keyword>
<reference evidence="2" key="1">
    <citation type="submission" date="2014-11" db="EMBL/GenBank/DDBJ databases">
        <authorList>
            <person name="Geib S."/>
        </authorList>
    </citation>
    <scope>NUCLEOTIDE SEQUENCE</scope>
</reference>
<name>A0A0A1WKZ0_ZEUCU</name>
<dbReference type="EMBL" id="GBXI01014755">
    <property type="protein sequence ID" value="JAC99536.1"/>
    <property type="molecule type" value="Transcribed_RNA"/>
</dbReference>